<keyword evidence="6" id="KW-0631">Potassium channel</keyword>
<evidence type="ECO:0000256" key="8">
    <source>
        <dbReference type="ARBA" id="ARBA00022989"/>
    </source>
</evidence>
<keyword evidence="4" id="KW-0633">Potassium transport</keyword>
<feature type="transmembrane region" description="Helical" evidence="13">
    <location>
        <begin position="52"/>
        <end position="70"/>
    </location>
</feature>
<keyword evidence="15" id="KW-1185">Reference proteome</keyword>
<dbReference type="Pfam" id="PF06736">
    <property type="entry name" value="TMEM175"/>
    <property type="match status" value="1"/>
</dbReference>
<feature type="transmembrane region" description="Helical" evidence="13">
    <location>
        <begin position="162"/>
        <end position="180"/>
    </location>
</feature>
<reference evidence="14 15" key="1">
    <citation type="submission" date="2012-05" db="EMBL/GenBank/DDBJ databases">
        <authorList>
            <person name="Harkins D.M."/>
            <person name="Madupu R."/>
            <person name="Durkin A.S."/>
            <person name="Torralba M."/>
            <person name="Methe B."/>
            <person name="Sutton G.G."/>
            <person name="Nelson K.E."/>
        </authorList>
    </citation>
    <scope>NUCLEOTIDE SEQUENCE [LARGE SCALE GENOMIC DNA]</scope>
    <source>
        <strain evidence="14 15">F0489</strain>
    </source>
</reference>
<evidence type="ECO:0000256" key="3">
    <source>
        <dbReference type="ARBA" id="ARBA00022448"/>
    </source>
</evidence>
<evidence type="ECO:0000256" key="5">
    <source>
        <dbReference type="ARBA" id="ARBA00022692"/>
    </source>
</evidence>
<evidence type="ECO:0000256" key="6">
    <source>
        <dbReference type="ARBA" id="ARBA00022826"/>
    </source>
</evidence>
<sequence length="219" mass="24462">MSLRPDLRNVLSNSGPERTAAFSDAVIAIAMTLLVLDIKAPDVGSRAEYDDALLDAAPQLGAFLLSFYLMSRMWVSHHAYLSALTHIDRDLLRWNCVMLFFMALTPLPTSMLAKNAYGSPVPGIFYALVISGTQMCMMALWRHAWKAGLMVSDITPETYRHTQRSSVSLLVIFLTSIPLIGVYGQWAMLFWLLAPVVSVVAKRLEARRVKREGLQPDDM</sequence>
<comment type="similarity">
    <text evidence="2">Belongs to the TMEM175 family.</text>
</comment>
<dbReference type="Proteomes" id="UP000002941">
    <property type="component" value="Unassembled WGS sequence"/>
</dbReference>
<gene>
    <name evidence="14" type="ORF">HMPREF1318_0034</name>
</gene>
<feature type="transmembrane region" description="Helical" evidence="13">
    <location>
        <begin position="123"/>
        <end position="141"/>
    </location>
</feature>
<keyword evidence="7" id="KW-0630">Potassium</keyword>
<evidence type="ECO:0000256" key="13">
    <source>
        <dbReference type="SAM" id="Phobius"/>
    </source>
</evidence>
<dbReference type="GO" id="GO:0005267">
    <property type="term" value="F:potassium channel activity"/>
    <property type="evidence" value="ECO:0007669"/>
    <property type="project" value="UniProtKB-KW"/>
</dbReference>
<feature type="transmembrane region" description="Helical" evidence="13">
    <location>
        <begin position="91"/>
        <end position="111"/>
    </location>
</feature>
<dbReference type="GO" id="GO:0015252">
    <property type="term" value="F:proton channel activity"/>
    <property type="evidence" value="ECO:0007669"/>
    <property type="project" value="InterPro"/>
</dbReference>
<dbReference type="EMBL" id="AKFT01000177">
    <property type="protein sequence ID" value="EJF39466.1"/>
    <property type="molecule type" value="Genomic_DNA"/>
</dbReference>
<dbReference type="GO" id="GO:0016020">
    <property type="term" value="C:membrane"/>
    <property type="evidence" value="ECO:0007669"/>
    <property type="project" value="UniProtKB-SubCell"/>
</dbReference>
<dbReference type="OrthoDB" id="7626281at2"/>
<evidence type="ECO:0000256" key="2">
    <source>
        <dbReference type="ARBA" id="ARBA00006920"/>
    </source>
</evidence>
<evidence type="ECO:0000256" key="9">
    <source>
        <dbReference type="ARBA" id="ARBA00023065"/>
    </source>
</evidence>
<name>J0WST0_9ACTO</name>
<evidence type="ECO:0000256" key="1">
    <source>
        <dbReference type="ARBA" id="ARBA00004141"/>
    </source>
</evidence>
<dbReference type="RefSeq" id="WP_008732697.1">
    <property type="nucleotide sequence ID" value="NZ_AKFT01000177.1"/>
</dbReference>
<organism evidence="14 15">
    <name type="scientific">Actinomyces massiliensis F0489</name>
    <dbReference type="NCBI Taxonomy" id="1125718"/>
    <lineage>
        <taxon>Bacteria</taxon>
        <taxon>Bacillati</taxon>
        <taxon>Actinomycetota</taxon>
        <taxon>Actinomycetes</taxon>
        <taxon>Actinomycetales</taxon>
        <taxon>Actinomycetaceae</taxon>
        <taxon>Actinomyces</taxon>
    </lineage>
</organism>
<feature type="transmembrane region" description="Helical" evidence="13">
    <location>
        <begin position="21"/>
        <end position="40"/>
    </location>
</feature>
<dbReference type="PATRIC" id="fig|1125718.3.peg.2202"/>
<comment type="subcellular location">
    <subcellularLocation>
        <location evidence="1">Membrane</location>
        <topology evidence="1">Multi-pass membrane protein</topology>
    </subcellularLocation>
</comment>
<evidence type="ECO:0000256" key="7">
    <source>
        <dbReference type="ARBA" id="ARBA00022958"/>
    </source>
</evidence>
<evidence type="ECO:0000256" key="11">
    <source>
        <dbReference type="ARBA" id="ARBA00023303"/>
    </source>
</evidence>
<evidence type="ECO:0000256" key="12">
    <source>
        <dbReference type="ARBA" id="ARBA00034430"/>
    </source>
</evidence>
<keyword evidence="9" id="KW-0406">Ion transport</keyword>
<evidence type="ECO:0000313" key="15">
    <source>
        <dbReference type="Proteomes" id="UP000002941"/>
    </source>
</evidence>
<keyword evidence="3" id="KW-0813">Transport</keyword>
<dbReference type="InterPro" id="IPR010617">
    <property type="entry name" value="TMEM175-like"/>
</dbReference>
<evidence type="ECO:0000313" key="14">
    <source>
        <dbReference type="EMBL" id="EJF39466.1"/>
    </source>
</evidence>
<protein>
    <submittedName>
        <fullName evidence="14">PF06736 family protein</fullName>
    </submittedName>
</protein>
<dbReference type="AlphaFoldDB" id="J0WST0"/>
<evidence type="ECO:0000256" key="10">
    <source>
        <dbReference type="ARBA" id="ARBA00023136"/>
    </source>
</evidence>
<proteinExistence type="inferred from homology"/>
<keyword evidence="11" id="KW-0407">Ion channel</keyword>
<keyword evidence="5 13" id="KW-0812">Transmembrane</keyword>
<evidence type="ECO:0000256" key="4">
    <source>
        <dbReference type="ARBA" id="ARBA00022538"/>
    </source>
</evidence>
<comment type="catalytic activity">
    <reaction evidence="12">
        <text>K(+)(in) = K(+)(out)</text>
        <dbReference type="Rhea" id="RHEA:29463"/>
        <dbReference type="ChEBI" id="CHEBI:29103"/>
    </reaction>
</comment>
<dbReference type="eggNOG" id="COG3548">
    <property type="taxonomic scope" value="Bacteria"/>
</dbReference>
<keyword evidence="8 13" id="KW-1133">Transmembrane helix</keyword>
<keyword evidence="10 13" id="KW-0472">Membrane</keyword>
<comment type="caution">
    <text evidence="14">The sequence shown here is derived from an EMBL/GenBank/DDBJ whole genome shotgun (WGS) entry which is preliminary data.</text>
</comment>
<accession>J0WST0</accession>